<accession>A0A0K6IK01</accession>
<evidence type="ECO:0000313" key="3">
    <source>
        <dbReference type="Proteomes" id="UP000182769"/>
    </source>
</evidence>
<feature type="chain" id="PRO_5005505648" description="Oxidoreductase molybdopterin-binding domain-containing protein" evidence="1">
    <location>
        <begin position="23"/>
        <end position="171"/>
    </location>
</feature>
<evidence type="ECO:0008006" key="4">
    <source>
        <dbReference type="Google" id="ProtNLM"/>
    </source>
</evidence>
<dbReference type="InterPro" id="IPR036374">
    <property type="entry name" value="OxRdtase_Mopterin-bd_sf"/>
</dbReference>
<organism evidence="2 3">
    <name type="scientific">Marinomonas fungiae</name>
    <dbReference type="NCBI Taxonomy" id="1137284"/>
    <lineage>
        <taxon>Bacteria</taxon>
        <taxon>Pseudomonadati</taxon>
        <taxon>Pseudomonadota</taxon>
        <taxon>Gammaproteobacteria</taxon>
        <taxon>Oceanospirillales</taxon>
        <taxon>Oceanospirillaceae</taxon>
        <taxon>Marinomonas</taxon>
    </lineage>
</organism>
<name>A0A0K6IK01_9GAMM</name>
<dbReference type="Proteomes" id="UP000182769">
    <property type="component" value="Unassembled WGS sequence"/>
</dbReference>
<dbReference type="Gene3D" id="3.90.420.10">
    <property type="entry name" value="Oxidoreductase, molybdopterin-binding domain"/>
    <property type="match status" value="1"/>
</dbReference>
<reference evidence="3" key="1">
    <citation type="submission" date="2015-08" db="EMBL/GenBank/DDBJ databases">
        <authorList>
            <person name="Varghese N."/>
        </authorList>
    </citation>
    <scope>NUCLEOTIDE SEQUENCE [LARGE SCALE GENOMIC DNA]</scope>
    <source>
        <strain evidence="3">JCM 18476</strain>
    </source>
</reference>
<dbReference type="STRING" id="1137284.GCA_001418205_01468"/>
<sequence>MKRLLRGTLAVLFTALCHSVFAASEGPEGPVVLTVSGHLEQLDLTTPARFDLATLKQLPVHQISTQTPWEEGTHLYVGFDPNDLLAQLNVPGDVIRLTAFNHYITEVPLTDFSSHRAIIAYAMDNQDISIRNKGPLMVVYDFDQYPELRNEAYYGRSIWQIQALQVLMPEQ</sequence>
<proteinExistence type="predicted"/>
<dbReference type="EMBL" id="CYHG01000004">
    <property type="protein sequence ID" value="CUB03617.1"/>
    <property type="molecule type" value="Genomic_DNA"/>
</dbReference>
<dbReference type="RefSeq" id="WP_055462582.1">
    <property type="nucleotide sequence ID" value="NZ_CYHG01000004.1"/>
</dbReference>
<dbReference type="OrthoDB" id="9798763at2"/>
<feature type="signal peptide" evidence="1">
    <location>
        <begin position="1"/>
        <end position="22"/>
    </location>
</feature>
<dbReference type="SUPFAM" id="SSF56524">
    <property type="entry name" value="Oxidoreductase molybdopterin-binding domain"/>
    <property type="match status" value="1"/>
</dbReference>
<gene>
    <name evidence="2" type="ORF">Ga0061065_10448</name>
</gene>
<dbReference type="AlphaFoldDB" id="A0A0K6IK01"/>
<keyword evidence="1" id="KW-0732">Signal</keyword>
<protein>
    <recommendedName>
        <fullName evidence="4">Oxidoreductase molybdopterin-binding domain-containing protein</fullName>
    </recommendedName>
</protein>
<evidence type="ECO:0000313" key="2">
    <source>
        <dbReference type="EMBL" id="CUB03617.1"/>
    </source>
</evidence>
<keyword evidence="3" id="KW-1185">Reference proteome</keyword>
<evidence type="ECO:0000256" key="1">
    <source>
        <dbReference type="SAM" id="SignalP"/>
    </source>
</evidence>